<dbReference type="Gene3D" id="3.30.1330.30">
    <property type="match status" value="1"/>
</dbReference>
<dbReference type="InterPro" id="IPR029028">
    <property type="entry name" value="Alpha/beta_knot_MTases"/>
</dbReference>
<keyword evidence="2 5" id="KW-0489">Methyltransferase</keyword>
<dbReference type="InterPro" id="IPR051259">
    <property type="entry name" value="rRNA_Methyltransferase"/>
</dbReference>
<dbReference type="HOGENOM" id="CLU_021322_3_2_10"/>
<dbReference type="InterPro" id="IPR013123">
    <property type="entry name" value="SpoU_subst-bd"/>
</dbReference>
<protein>
    <submittedName>
        <fullName evidence="5">TrmH family RNA methyltransferase</fullName>
    </submittedName>
</protein>
<accession>I0AI66</accession>
<dbReference type="OrthoDB" id="9785673at2"/>
<dbReference type="PANTHER" id="PTHR43191:SF2">
    <property type="entry name" value="RRNA METHYLTRANSFERASE 3, MITOCHONDRIAL"/>
    <property type="match status" value="1"/>
</dbReference>
<sequence length="259" mass="29439">MITRNELKYYASLSQKKFRESELKFVAEGLKNVTEGLKSHFTCEIILTTFEFAEQHKTILNEAKKKKVRIETIRSQDFIRISETKSPQGIAAVFKYGKLNFYPDKTESKILVYLDNISDPGNLGTIIRTCDWFGINEILISKFSVDYLNPKAIRASMGSIFHLYIFEELDSEVLADLQSKNFKIICSDLDGKNLFEFKFPEKFVLVFSNEAVGPSDWVKKIADEIITIPKIGNAESLNVAIASGIILSRALSNQTTHFI</sequence>
<dbReference type="GO" id="GO:0006396">
    <property type="term" value="P:RNA processing"/>
    <property type="evidence" value="ECO:0007669"/>
    <property type="project" value="InterPro"/>
</dbReference>
<dbReference type="InterPro" id="IPR029064">
    <property type="entry name" value="Ribosomal_eL30-like_sf"/>
</dbReference>
<dbReference type="SMART" id="SM00967">
    <property type="entry name" value="SpoU_sub_bind"/>
    <property type="match status" value="1"/>
</dbReference>
<dbReference type="InterPro" id="IPR029026">
    <property type="entry name" value="tRNA_m1G_MTases_N"/>
</dbReference>
<keyword evidence="6" id="KW-1185">Reference proteome</keyword>
<dbReference type="Proteomes" id="UP000007394">
    <property type="component" value="Chromosome"/>
</dbReference>
<evidence type="ECO:0000313" key="6">
    <source>
        <dbReference type="Proteomes" id="UP000007394"/>
    </source>
</evidence>
<dbReference type="EMBL" id="CP003418">
    <property type="protein sequence ID" value="AFH48673.1"/>
    <property type="molecule type" value="Genomic_DNA"/>
</dbReference>
<evidence type="ECO:0000256" key="3">
    <source>
        <dbReference type="ARBA" id="ARBA00022679"/>
    </source>
</evidence>
<dbReference type="STRING" id="945713.IALB_0961"/>
<organism evidence="5 6">
    <name type="scientific">Ignavibacterium album (strain DSM 19864 / JCM 16511 / NBRC 101810 / Mat9-16)</name>
    <dbReference type="NCBI Taxonomy" id="945713"/>
    <lineage>
        <taxon>Bacteria</taxon>
        <taxon>Pseudomonadati</taxon>
        <taxon>Ignavibacteriota</taxon>
        <taxon>Ignavibacteria</taxon>
        <taxon>Ignavibacteriales</taxon>
        <taxon>Ignavibacteriaceae</taxon>
        <taxon>Ignavibacterium</taxon>
    </lineage>
</organism>
<dbReference type="PANTHER" id="PTHR43191">
    <property type="entry name" value="RRNA METHYLTRANSFERASE 3"/>
    <property type="match status" value="1"/>
</dbReference>
<gene>
    <name evidence="5" type="ordered locus">IALB_0961</name>
</gene>
<dbReference type="InterPro" id="IPR053888">
    <property type="entry name" value="MRM3-like_sub_bind"/>
</dbReference>
<dbReference type="KEGG" id="ial:IALB_0961"/>
<dbReference type="GO" id="GO:0003723">
    <property type="term" value="F:RNA binding"/>
    <property type="evidence" value="ECO:0007669"/>
    <property type="project" value="InterPro"/>
</dbReference>
<evidence type="ECO:0000256" key="1">
    <source>
        <dbReference type="ARBA" id="ARBA00007228"/>
    </source>
</evidence>
<dbReference type="RefSeq" id="WP_014559828.1">
    <property type="nucleotide sequence ID" value="NC_017464.1"/>
</dbReference>
<evidence type="ECO:0000256" key="2">
    <source>
        <dbReference type="ARBA" id="ARBA00022603"/>
    </source>
</evidence>
<comment type="similarity">
    <text evidence="1">Belongs to the class IV-like SAM-binding methyltransferase superfamily. RNA methyltransferase TrmH family.</text>
</comment>
<dbReference type="Pfam" id="PF22435">
    <property type="entry name" value="MRM3-like_sub_bind"/>
    <property type="match status" value="1"/>
</dbReference>
<dbReference type="eggNOG" id="COG0566">
    <property type="taxonomic scope" value="Bacteria"/>
</dbReference>
<dbReference type="InterPro" id="IPR001537">
    <property type="entry name" value="SpoU_MeTrfase"/>
</dbReference>
<evidence type="ECO:0000259" key="4">
    <source>
        <dbReference type="SMART" id="SM00967"/>
    </source>
</evidence>
<dbReference type="CDD" id="cd18109">
    <property type="entry name" value="SpoU-like_RNA-MTase"/>
    <property type="match status" value="1"/>
</dbReference>
<dbReference type="AlphaFoldDB" id="I0AI66"/>
<dbReference type="GO" id="GO:0005737">
    <property type="term" value="C:cytoplasm"/>
    <property type="evidence" value="ECO:0007669"/>
    <property type="project" value="UniProtKB-ARBA"/>
</dbReference>
<dbReference type="GO" id="GO:0032259">
    <property type="term" value="P:methylation"/>
    <property type="evidence" value="ECO:0007669"/>
    <property type="project" value="UniProtKB-KW"/>
</dbReference>
<dbReference type="SUPFAM" id="SSF75217">
    <property type="entry name" value="alpha/beta knot"/>
    <property type="match status" value="1"/>
</dbReference>
<proteinExistence type="inferred from homology"/>
<dbReference type="GO" id="GO:0008173">
    <property type="term" value="F:RNA methyltransferase activity"/>
    <property type="evidence" value="ECO:0007669"/>
    <property type="project" value="InterPro"/>
</dbReference>
<keyword evidence="3 5" id="KW-0808">Transferase</keyword>
<name>I0AI66_IGNAJ</name>
<evidence type="ECO:0000313" key="5">
    <source>
        <dbReference type="EMBL" id="AFH48673.1"/>
    </source>
</evidence>
<feature type="domain" description="RNA 2-O ribose methyltransferase substrate binding" evidence="4">
    <location>
        <begin position="26"/>
        <end position="100"/>
    </location>
</feature>
<dbReference type="SUPFAM" id="SSF55315">
    <property type="entry name" value="L30e-like"/>
    <property type="match status" value="1"/>
</dbReference>
<dbReference type="Pfam" id="PF00588">
    <property type="entry name" value="SpoU_methylase"/>
    <property type="match status" value="1"/>
</dbReference>
<reference evidence="5 6" key="1">
    <citation type="journal article" date="2012" name="Front. Microbiol.">
        <title>Complete genome of Ignavibacterium album, a metabolically versatile, flagellated, facultative anaerobe from the phylum Chlorobi.</title>
        <authorList>
            <person name="Liu Z."/>
            <person name="Frigaard N.-U."/>
            <person name="Vogl K."/>
            <person name="Iino T."/>
            <person name="Ohkuma M."/>
            <person name="Overmann J."/>
            <person name="Bryant D.A."/>
        </authorList>
    </citation>
    <scope>NUCLEOTIDE SEQUENCE [LARGE SCALE GENOMIC DNA]</scope>
    <source>
        <strain evidence="6">DSM 19864 / JCM 16511 / NBRC 101810 / Mat9-16</strain>
    </source>
</reference>
<dbReference type="Gene3D" id="3.40.1280.10">
    <property type="match status" value="1"/>
</dbReference>